<protein>
    <recommendedName>
        <fullName evidence="3">lysozyme</fullName>
        <ecNumber evidence="3">3.2.1.17</ecNumber>
    </recommendedName>
</protein>
<dbReference type="GO" id="GO:0003796">
    <property type="term" value="F:lysozyme activity"/>
    <property type="evidence" value="ECO:0007669"/>
    <property type="project" value="UniProtKB-EC"/>
</dbReference>
<feature type="signal peptide" evidence="8">
    <location>
        <begin position="1"/>
        <end position="20"/>
    </location>
</feature>
<dbReference type="Gene3D" id="1.10.530.10">
    <property type="match status" value="1"/>
</dbReference>
<comment type="catalytic activity">
    <reaction evidence="1">
        <text>Hydrolysis of (1-&gt;4)-beta-linkages between N-acetylmuramic acid and N-acetyl-D-glucosamine residues in a peptidoglycan and between N-acetyl-D-glucosamine residues in chitodextrins.</text>
        <dbReference type="EC" id="3.2.1.17"/>
    </reaction>
</comment>
<proteinExistence type="evidence at transcript level"/>
<feature type="chain" id="PRO_5004659748" description="lysozyme" evidence="8">
    <location>
        <begin position="21"/>
        <end position="142"/>
    </location>
</feature>
<dbReference type="InterPro" id="IPR001916">
    <property type="entry name" value="Glyco_hydro_22"/>
</dbReference>
<dbReference type="SUPFAM" id="SSF53955">
    <property type="entry name" value="Lysozyme-like"/>
    <property type="match status" value="1"/>
</dbReference>
<dbReference type="FunFam" id="1.10.530.10:FF:000001">
    <property type="entry name" value="Lysozyme C"/>
    <property type="match status" value="1"/>
</dbReference>
<evidence type="ECO:0000256" key="5">
    <source>
        <dbReference type="ARBA" id="ARBA00023157"/>
    </source>
</evidence>
<evidence type="ECO:0000256" key="2">
    <source>
        <dbReference type="ARBA" id="ARBA00010859"/>
    </source>
</evidence>
<reference evidence="9" key="1">
    <citation type="journal article" date="2014" name="Insect Biochem. Mol. Biol.">
        <title>An insight into the sialome of the frog biting fly, Corethrella appendiculata.</title>
        <authorList>
            <person name="Ribeiro J.M.C."/>
            <person name="Chagas A.C."/>
            <person name="Pham V.M."/>
            <person name="Lounibos L.P."/>
            <person name="Calvo E."/>
        </authorList>
    </citation>
    <scope>NUCLEOTIDE SEQUENCE</scope>
    <source>
        <tissue evidence="9">Salivary glands</tissue>
    </source>
</reference>
<evidence type="ECO:0000256" key="8">
    <source>
        <dbReference type="SAM" id="SignalP"/>
    </source>
</evidence>
<dbReference type="EMBL" id="GANO01003283">
    <property type="protein sequence ID" value="JAB56588.1"/>
    <property type="molecule type" value="mRNA"/>
</dbReference>
<dbReference type="PRINTS" id="PR00137">
    <property type="entry name" value="LYSOZYME"/>
</dbReference>
<dbReference type="PRINTS" id="PR00135">
    <property type="entry name" value="LYZLACT"/>
</dbReference>
<keyword evidence="4" id="KW-0929">Antimicrobial</keyword>
<dbReference type="Pfam" id="PF00062">
    <property type="entry name" value="Lys"/>
    <property type="match status" value="1"/>
</dbReference>
<organism evidence="9">
    <name type="scientific">Corethrella appendiculata</name>
    <dbReference type="NCBI Taxonomy" id="1370023"/>
    <lineage>
        <taxon>Eukaryota</taxon>
        <taxon>Metazoa</taxon>
        <taxon>Ecdysozoa</taxon>
        <taxon>Arthropoda</taxon>
        <taxon>Hexapoda</taxon>
        <taxon>Insecta</taxon>
        <taxon>Pterygota</taxon>
        <taxon>Neoptera</taxon>
        <taxon>Endopterygota</taxon>
        <taxon>Diptera</taxon>
        <taxon>Nematocera</taxon>
        <taxon>Culicoidea</taxon>
        <taxon>Chaoboridae</taxon>
        <taxon>Corethrella</taxon>
    </lineage>
</organism>
<evidence type="ECO:0000256" key="1">
    <source>
        <dbReference type="ARBA" id="ARBA00000632"/>
    </source>
</evidence>
<dbReference type="PROSITE" id="PS51348">
    <property type="entry name" value="GLYCOSYL_HYDROL_F22_2"/>
    <property type="match status" value="1"/>
</dbReference>
<dbReference type="InterPro" id="IPR023346">
    <property type="entry name" value="Lysozyme-like_dom_sf"/>
</dbReference>
<dbReference type="SMART" id="SM00263">
    <property type="entry name" value="LYZ1"/>
    <property type="match status" value="1"/>
</dbReference>
<evidence type="ECO:0000256" key="7">
    <source>
        <dbReference type="RuleBase" id="RU004440"/>
    </source>
</evidence>
<dbReference type="PANTHER" id="PTHR11407:SF63">
    <property type="entry name" value="LYSOZYME C"/>
    <property type="match status" value="1"/>
</dbReference>
<dbReference type="GO" id="GO:0031640">
    <property type="term" value="P:killing of cells of another organism"/>
    <property type="evidence" value="ECO:0007669"/>
    <property type="project" value="UniProtKB-KW"/>
</dbReference>
<dbReference type="GO" id="GO:0042742">
    <property type="term" value="P:defense response to bacterium"/>
    <property type="evidence" value="ECO:0007669"/>
    <property type="project" value="UniProtKB-KW"/>
</dbReference>
<sequence>MKLVLGLSFIFAFAVFSVVGKVFAPCELYQELKQITTDKELLRNWMCLVDNESKFKTNAKNVNTNGSTDYGLFQINDKFWCAADKAGKDCNIMCSKLMDDSIADDINCAKIIYKRHGFTAWVAWTNYCKNNAKALAKYDNCK</sequence>
<accession>U5EQF8</accession>
<name>U5EQF8_9DIPT</name>
<evidence type="ECO:0000256" key="4">
    <source>
        <dbReference type="ARBA" id="ARBA00022638"/>
    </source>
</evidence>
<evidence type="ECO:0000256" key="6">
    <source>
        <dbReference type="ARBA" id="ARBA00023295"/>
    </source>
</evidence>
<keyword evidence="6" id="KW-0378">Hydrolase</keyword>
<dbReference type="CDD" id="cd16899">
    <property type="entry name" value="LYZ_C_invert"/>
    <property type="match status" value="1"/>
</dbReference>
<dbReference type="AlphaFoldDB" id="U5EQF8"/>
<dbReference type="PANTHER" id="PTHR11407">
    <property type="entry name" value="LYSOZYME C"/>
    <property type="match status" value="1"/>
</dbReference>
<keyword evidence="5" id="KW-1015">Disulfide bond</keyword>
<keyword evidence="8" id="KW-0732">Signal</keyword>
<dbReference type="InterPro" id="IPR000974">
    <property type="entry name" value="Glyco_hydro_22_lys"/>
</dbReference>
<evidence type="ECO:0000256" key="3">
    <source>
        <dbReference type="ARBA" id="ARBA00012732"/>
    </source>
</evidence>
<evidence type="ECO:0000313" key="9">
    <source>
        <dbReference type="EMBL" id="JAB56588.1"/>
    </source>
</evidence>
<comment type="similarity">
    <text evidence="2 7">Belongs to the glycosyl hydrolase 22 family.</text>
</comment>
<dbReference type="EC" id="3.2.1.17" evidence="3"/>
<keyword evidence="6" id="KW-0326">Glycosidase</keyword>
<keyword evidence="4" id="KW-0081">Bacteriolytic enzyme</keyword>